<dbReference type="SUPFAM" id="SSF54285">
    <property type="entry name" value="MoaD/ThiS"/>
    <property type="match status" value="1"/>
</dbReference>
<dbReference type="InterPro" id="IPR010035">
    <property type="entry name" value="Thi_S"/>
</dbReference>
<dbReference type="PANTHER" id="PTHR34472:SF1">
    <property type="entry name" value="SULFUR CARRIER PROTEIN THIS"/>
    <property type="match status" value="1"/>
</dbReference>
<dbReference type="RefSeq" id="WP_270880588.1">
    <property type="nucleotide sequence ID" value="NZ_JAQFVF010000033.1"/>
</dbReference>
<accession>A0ABW0K1H6</accession>
<evidence type="ECO:0000313" key="2">
    <source>
        <dbReference type="Proteomes" id="UP001596044"/>
    </source>
</evidence>
<reference evidence="2" key="1">
    <citation type="journal article" date="2019" name="Int. J. Syst. Evol. Microbiol.">
        <title>The Global Catalogue of Microorganisms (GCM) 10K type strain sequencing project: providing services to taxonomists for standard genome sequencing and annotation.</title>
        <authorList>
            <consortium name="The Broad Institute Genomics Platform"/>
            <consortium name="The Broad Institute Genome Sequencing Center for Infectious Disease"/>
            <person name="Wu L."/>
            <person name="Ma J."/>
        </authorList>
    </citation>
    <scope>NUCLEOTIDE SEQUENCE [LARGE SCALE GENOMIC DNA]</scope>
    <source>
        <strain evidence="2">KACC 11904</strain>
    </source>
</reference>
<dbReference type="InterPro" id="IPR003749">
    <property type="entry name" value="ThiS/MoaD-like"/>
</dbReference>
<dbReference type="InterPro" id="IPR012675">
    <property type="entry name" value="Beta-grasp_dom_sf"/>
</dbReference>
<sequence>MHINGQTVDVPDTITTVTELLAHFDLLGKMLVVEHNQTILQKEDHTQTELAEGHRIEIVHFVGGG</sequence>
<comment type="caution">
    <text evidence="1">The sequence shown here is derived from an EMBL/GenBank/DDBJ whole genome shotgun (WGS) entry which is preliminary data.</text>
</comment>
<dbReference type="NCBIfam" id="TIGR01683">
    <property type="entry name" value="thiS"/>
    <property type="match status" value="1"/>
</dbReference>
<dbReference type="CDD" id="cd00565">
    <property type="entry name" value="Ubl_ThiS"/>
    <property type="match status" value="1"/>
</dbReference>
<organism evidence="1 2">
    <name type="scientific">Paenibacillus aestuarii</name>
    <dbReference type="NCBI Taxonomy" id="516965"/>
    <lineage>
        <taxon>Bacteria</taxon>
        <taxon>Bacillati</taxon>
        <taxon>Bacillota</taxon>
        <taxon>Bacilli</taxon>
        <taxon>Bacillales</taxon>
        <taxon>Paenibacillaceae</taxon>
        <taxon>Paenibacillus</taxon>
    </lineage>
</organism>
<evidence type="ECO:0000313" key="1">
    <source>
        <dbReference type="EMBL" id="MFC5446976.1"/>
    </source>
</evidence>
<gene>
    <name evidence="1" type="primary">thiS</name>
    <name evidence="1" type="ORF">ACFPOG_01760</name>
</gene>
<dbReference type="EMBL" id="JBHSMJ010000004">
    <property type="protein sequence ID" value="MFC5446976.1"/>
    <property type="molecule type" value="Genomic_DNA"/>
</dbReference>
<protein>
    <submittedName>
        <fullName evidence="1">Sulfur carrier protein ThiS</fullName>
    </submittedName>
</protein>
<dbReference type="InterPro" id="IPR016155">
    <property type="entry name" value="Mopterin_synth/thiamin_S_b"/>
</dbReference>
<dbReference type="Gene3D" id="3.10.20.30">
    <property type="match status" value="1"/>
</dbReference>
<proteinExistence type="predicted"/>
<keyword evidence="2" id="KW-1185">Reference proteome</keyword>
<dbReference type="PANTHER" id="PTHR34472">
    <property type="entry name" value="SULFUR CARRIER PROTEIN THIS"/>
    <property type="match status" value="1"/>
</dbReference>
<dbReference type="Proteomes" id="UP001596044">
    <property type="component" value="Unassembled WGS sequence"/>
</dbReference>
<name>A0ABW0K1H6_9BACL</name>
<dbReference type="Pfam" id="PF02597">
    <property type="entry name" value="ThiS"/>
    <property type="match status" value="1"/>
</dbReference>